<dbReference type="AlphaFoldDB" id="A0AAY4DGB2"/>
<evidence type="ECO:0000256" key="1">
    <source>
        <dbReference type="SAM" id="MobiDB-lite"/>
    </source>
</evidence>
<feature type="region of interest" description="Disordered" evidence="1">
    <location>
        <begin position="787"/>
        <end position="817"/>
    </location>
</feature>
<dbReference type="Proteomes" id="UP000694580">
    <property type="component" value="Chromosome 1"/>
</dbReference>
<dbReference type="PROSITE" id="PS50003">
    <property type="entry name" value="PH_DOMAIN"/>
    <property type="match status" value="1"/>
</dbReference>
<keyword evidence="4" id="KW-1185">Reference proteome</keyword>
<dbReference type="Ensembl" id="ENSDCDT00010054565.1">
    <property type="protein sequence ID" value="ENSDCDP00010044463.1"/>
    <property type="gene ID" value="ENSDCDG00010027518.1"/>
</dbReference>
<reference evidence="3 4" key="1">
    <citation type="submission" date="2020-06" db="EMBL/GenBank/DDBJ databases">
        <authorList>
            <consortium name="Wellcome Sanger Institute Data Sharing"/>
        </authorList>
    </citation>
    <scope>NUCLEOTIDE SEQUENCE [LARGE SCALE GENOMIC DNA]</scope>
</reference>
<dbReference type="Pfam" id="PF02174">
    <property type="entry name" value="IRS"/>
    <property type="match status" value="1"/>
</dbReference>
<feature type="compositionally biased region" description="Low complexity" evidence="1">
    <location>
        <begin position="356"/>
        <end position="367"/>
    </location>
</feature>
<dbReference type="Gene3D" id="2.30.29.30">
    <property type="entry name" value="Pleckstrin-homology domain (PH domain)/Phosphotyrosine-binding domain (PTB)"/>
    <property type="match status" value="2"/>
</dbReference>
<dbReference type="SUPFAM" id="SSF50729">
    <property type="entry name" value="PH domain-like"/>
    <property type="match status" value="2"/>
</dbReference>
<feature type="compositionally biased region" description="Polar residues" evidence="1">
    <location>
        <begin position="504"/>
        <end position="518"/>
    </location>
</feature>
<gene>
    <name evidence="3" type="primary">DOK7</name>
</gene>
<evidence type="ECO:0000259" key="2">
    <source>
        <dbReference type="PROSITE" id="PS50003"/>
    </source>
</evidence>
<dbReference type="PANTHER" id="PTHR21636">
    <property type="entry name" value="PROTEIN DOK-7"/>
    <property type="match status" value="1"/>
</dbReference>
<dbReference type="GO" id="GO:0019901">
    <property type="term" value="F:protein kinase binding"/>
    <property type="evidence" value="ECO:0007669"/>
    <property type="project" value="InterPro"/>
</dbReference>
<dbReference type="GO" id="GO:0007528">
    <property type="term" value="P:neuromuscular junction development"/>
    <property type="evidence" value="ECO:0007669"/>
    <property type="project" value="TreeGrafter"/>
</dbReference>
<feature type="region of interest" description="Disordered" evidence="1">
    <location>
        <begin position="255"/>
        <end position="367"/>
    </location>
</feature>
<dbReference type="SMART" id="SM00233">
    <property type="entry name" value="PH"/>
    <property type="match status" value="1"/>
</dbReference>
<feature type="region of interest" description="Disordered" evidence="1">
    <location>
        <begin position="494"/>
        <end position="531"/>
    </location>
</feature>
<dbReference type="GeneTree" id="ENSGT00390000015386"/>
<accession>A0AAY4DGB2</accession>
<feature type="compositionally biased region" description="Basic and acidic residues" evidence="1">
    <location>
        <begin position="797"/>
        <end position="810"/>
    </location>
</feature>
<feature type="compositionally biased region" description="Low complexity" evidence="1">
    <location>
        <begin position="269"/>
        <end position="288"/>
    </location>
</feature>
<organism evidence="3 4">
    <name type="scientific">Denticeps clupeoides</name>
    <name type="common">denticle herring</name>
    <dbReference type="NCBI Taxonomy" id="299321"/>
    <lineage>
        <taxon>Eukaryota</taxon>
        <taxon>Metazoa</taxon>
        <taxon>Chordata</taxon>
        <taxon>Craniata</taxon>
        <taxon>Vertebrata</taxon>
        <taxon>Euteleostomi</taxon>
        <taxon>Actinopterygii</taxon>
        <taxon>Neopterygii</taxon>
        <taxon>Teleostei</taxon>
        <taxon>Clupei</taxon>
        <taxon>Clupeiformes</taxon>
        <taxon>Denticipitoidei</taxon>
        <taxon>Denticipitidae</taxon>
        <taxon>Denticeps</taxon>
    </lineage>
</organism>
<reference evidence="3" key="3">
    <citation type="submission" date="2025-09" db="UniProtKB">
        <authorList>
            <consortium name="Ensembl"/>
        </authorList>
    </citation>
    <scope>IDENTIFICATION</scope>
</reference>
<name>A0AAY4DGB2_9TELE</name>
<sequence length="817" mass="87515">MTDSVVAEGHVRIREGKRWRSRWVVLRKPSPVADCLVVLVYKEHAERSSGQKERSSMTLEHICGLESGLPYEAVAHSLTILCLGHSVVLGFESKEALQAWELRIRYSLGEVHRFTVSVLPGTKLESGPAALHLCNSLLAIARDHPPAVVGQWDLLDLRRYGPVPNGFVFEGGTRCGYWAGVFFLSCGEGEQISFLFDCIVRGISPSRGPPGLRPLLPDLDTCPASTEERLNQEARDLEKRMSLLSQCSQHSSAASTSSYSTSVAEDDQSVSGSSESSDSSQSDGSIGSRLTVWTDPPAHPTSVEAVSQSESRCLPQHEEKPMVNLVGGAKTTGDPQRSRKLQEIGRQGSSDSGIATGSHSSYSGSFSSYTDSLDNAAPGEEYASFHSLVPHSGPDHVPCTCPPCPGHEYQVPTSLRYVYDTPKSLRQLRQGSIRSPREAPSDQAATAGQAERGSSNSSEVMPTGAEVCQICIPPTLYMACPICGGLKGAPVPPSGTLSAPAATGQESTTVEETNQETASETRLRSDESPEGTGYFNSLSDLIGHYCSTERSGHGTNVYESMASTLGCGAQQTSSAVGCRANKHSAAEAKRSEGRVVYENCSGCKKHGDGLNRMLHLRARGSASLLAGGRNCGASGPVLPVPEEDLEKRATGARANEAGLAVAQDCRCDEDCEEEDGSVQEGRRGAEDPAFQITEARVPSRISESEVRSKYELMSSHGVQKIPYPDPEGGVSLERPRGDGLTYVNIPVSPTSKKQLNYMELELQEPSGAVRGRGSSKYAQIDITATETAHKVGTQHALGREEGLPRLEQQKNKAASPQ</sequence>
<dbReference type="PANTHER" id="PTHR21636:SF2">
    <property type="entry name" value="PROTEIN DOK-7"/>
    <property type="match status" value="1"/>
</dbReference>
<dbReference type="InterPro" id="IPR037746">
    <property type="entry name" value="Dok-7"/>
</dbReference>
<evidence type="ECO:0000313" key="3">
    <source>
        <dbReference type="Ensembl" id="ENSDCDP00010044463.1"/>
    </source>
</evidence>
<feature type="domain" description="PH" evidence="2">
    <location>
        <begin position="4"/>
        <end position="109"/>
    </location>
</feature>
<dbReference type="InterPro" id="IPR037748">
    <property type="entry name" value="Dok-7_PTB"/>
</dbReference>
<dbReference type="InterPro" id="IPR011993">
    <property type="entry name" value="PH-like_dom_sf"/>
</dbReference>
<proteinExistence type="predicted"/>
<reference evidence="3" key="2">
    <citation type="submission" date="2025-08" db="UniProtKB">
        <authorList>
            <consortium name="Ensembl"/>
        </authorList>
    </citation>
    <scope>IDENTIFICATION</scope>
</reference>
<protein>
    <recommendedName>
        <fullName evidence="2">PH domain-containing protein</fullName>
    </recommendedName>
</protein>
<dbReference type="CDD" id="cd13165">
    <property type="entry name" value="PTB_DOK7"/>
    <property type="match status" value="1"/>
</dbReference>
<evidence type="ECO:0000313" key="4">
    <source>
        <dbReference type="Proteomes" id="UP000694580"/>
    </source>
</evidence>
<dbReference type="SMART" id="SM01244">
    <property type="entry name" value="IRS"/>
    <property type="match status" value="1"/>
</dbReference>
<feature type="region of interest" description="Disordered" evidence="1">
    <location>
        <begin position="428"/>
        <end position="460"/>
    </location>
</feature>
<dbReference type="InterPro" id="IPR001849">
    <property type="entry name" value="PH_domain"/>
</dbReference>
<dbReference type="InterPro" id="IPR002404">
    <property type="entry name" value="IRS_PTB"/>
</dbReference>